<evidence type="ECO:0008006" key="3">
    <source>
        <dbReference type="Google" id="ProtNLM"/>
    </source>
</evidence>
<dbReference type="PROSITE" id="PS51257">
    <property type="entry name" value="PROKAR_LIPOPROTEIN"/>
    <property type="match status" value="1"/>
</dbReference>
<proteinExistence type="predicted"/>
<gene>
    <name evidence="1" type="ORF">ETAA8_08410</name>
</gene>
<sequence>MHRNLSLFGQFVGVVLLIAGLTSCNETGPRTVPVNGKITFGGGPWPKAGTLFFTPLAPAAGMPNQTGTAEFGLDGKFVVTSYEAGDGLVPGKYSVNIECWDTPVTEDSSAGKSYLPSNYGELIKSQLPIDIPLDARGPVQVILDVPKS</sequence>
<evidence type="ECO:0000313" key="1">
    <source>
        <dbReference type="EMBL" id="QDU25770.1"/>
    </source>
</evidence>
<dbReference type="EMBL" id="CP036274">
    <property type="protein sequence ID" value="QDU25770.1"/>
    <property type="molecule type" value="Genomic_DNA"/>
</dbReference>
<protein>
    <recommendedName>
        <fullName evidence="3">Carboxypeptidase regulatory-like domain-containing protein</fullName>
    </recommendedName>
</protein>
<dbReference type="KEGG" id="aagg:ETAA8_08410"/>
<dbReference type="AlphaFoldDB" id="A0A517Y6C1"/>
<dbReference type="OrthoDB" id="290166at2"/>
<reference evidence="1 2" key="1">
    <citation type="submission" date="2019-02" db="EMBL/GenBank/DDBJ databases">
        <title>Deep-cultivation of Planctomycetes and their phenomic and genomic characterization uncovers novel biology.</title>
        <authorList>
            <person name="Wiegand S."/>
            <person name="Jogler M."/>
            <person name="Boedeker C."/>
            <person name="Pinto D."/>
            <person name="Vollmers J."/>
            <person name="Rivas-Marin E."/>
            <person name="Kohn T."/>
            <person name="Peeters S.H."/>
            <person name="Heuer A."/>
            <person name="Rast P."/>
            <person name="Oberbeckmann S."/>
            <person name="Bunk B."/>
            <person name="Jeske O."/>
            <person name="Meyerdierks A."/>
            <person name="Storesund J.E."/>
            <person name="Kallscheuer N."/>
            <person name="Luecker S."/>
            <person name="Lage O.M."/>
            <person name="Pohl T."/>
            <person name="Merkel B.J."/>
            <person name="Hornburger P."/>
            <person name="Mueller R.-W."/>
            <person name="Bruemmer F."/>
            <person name="Labrenz M."/>
            <person name="Spormann A.M."/>
            <person name="Op den Camp H."/>
            <person name="Overmann J."/>
            <person name="Amann R."/>
            <person name="Jetten M.S.M."/>
            <person name="Mascher T."/>
            <person name="Medema M.H."/>
            <person name="Devos D.P."/>
            <person name="Kaster A.-K."/>
            <person name="Ovreas L."/>
            <person name="Rohde M."/>
            <person name="Galperin M.Y."/>
            <person name="Jogler C."/>
        </authorList>
    </citation>
    <scope>NUCLEOTIDE SEQUENCE [LARGE SCALE GENOMIC DNA]</scope>
    <source>
        <strain evidence="1 2">ETA_A8</strain>
    </source>
</reference>
<accession>A0A517Y6C1</accession>
<keyword evidence="2" id="KW-1185">Reference proteome</keyword>
<organism evidence="1 2">
    <name type="scientific">Anatilimnocola aggregata</name>
    <dbReference type="NCBI Taxonomy" id="2528021"/>
    <lineage>
        <taxon>Bacteria</taxon>
        <taxon>Pseudomonadati</taxon>
        <taxon>Planctomycetota</taxon>
        <taxon>Planctomycetia</taxon>
        <taxon>Pirellulales</taxon>
        <taxon>Pirellulaceae</taxon>
        <taxon>Anatilimnocola</taxon>
    </lineage>
</organism>
<name>A0A517Y6C1_9BACT</name>
<dbReference type="Proteomes" id="UP000315017">
    <property type="component" value="Chromosome"/>
</dbReference>
<evidence type="ECO:0000313" key="2">
    <source>
        <dbReference type="Proteomes" id="UP000315017"/>
    </source>
</evidence>
<dbReference type="RefSeq" id="WP_145085260.1">
    <property type="nucleotide sequence ID" value="NZ_CP036274.1"/>
</dbReference>